<evidence type="ECO:0000313" key="2">
    <source>
        <dbReference type="Proteomes" id="UP000023152"/>
    </source>
</evidence>
<name>X6NBQ4_RETFI</name>
<feature type="non-terminal residue" evidence="1">
    <location>
        <position position="1"/>
    </location>
</feature>
<reference evidence="1 2" key="1">
    <citation type="journal article" date="2013" name="Curr. Biol.">
        <title>The Genome of the Foraminiferan Reticulomyxa filosa.</title>
        <authorList>
            <person name="Glockner G."/>
            <person name="Hulsmann N."/>
            <person name="Schleicher M."/>
            <person name="Noegel A.A."/>
            <person name="Eichinger L."/>
            <person name="Gallinger C."/>
            <person name="Pawlowski J."/>
            <person name="Sierra R."/>
            <person name="Euteneuer U."/>
            <person name="Pillet L."/>
            <person name="Moustafa A."/>
            <person name="Platzer M."/>
            <person name="Groth M."/>
            <person name="Szafranski K."/>
            <person name="Schliwa M."/>
        </authorList>
    </citation>
    <scope>NUCLEOTIDE SEQUENCE [LARGE SCALE GENOMIC DNA]</scope>
</reference>
<keyword evidence="2" id="KW-1185">Reference proteome</keyword>
<organism evidence="1 2">
    <name type="scientific">Reticulomyxa filosa</name>
    <dbReference type="NCBI Taxonomy" id="46433"/>
    <lineage>
        <taxon>Eukaryota</taxon>
        <taxon>Sar</taxon>
        <taxon>Rhizaria</taxon>
        <taxon>Retaria</taxon>
        <taxon>Foraminifera</taxon>
        <taxon>Monothalamids</taxon>
        <taxon>Reticulomyxidae</taxon>
        <taxon>Reticulomyxa</taxon>
    </lineage>
</organism>
<gene>
    <name evidence="1" type="ORF">RFI_13450</name>
</gene>
<dbReference type="Proteomes" id="UP000023152">
    <property type="component" value="Unassembled WGS sequence"/>
</dbReference>
<protein>
    <submittedName>
        <fullName evidence="1">Uncharacterized protein</fullName>
    </submittedName>
</protein>
<dbReference type="EMBL" id="ASPP01009744">
    <property type="protein sequence ID" value="ETO23730.1"/>
    <property type="molecule type" value="Genomic_DNA"/>
</dbReference>
<dbReference type="AlphaFoldDB" id="X6NBQ4"/>
<evidence type="ECO:0000313" key="1">
    <source>
        <dbReference type="EMBL" id="ETO23730.1"/>
    </source>
</evidence>
<sequence length="135" mass="15343">QEYNAIEMQVDVLESKQLEPEVNMDSNIDALNDSPLSGWGDTDSGLFDLKVSNSYQHDCDMPDTLNLCDNSDNSIVQKCCHSMFDYDALDDTSSIISTFNYADHYNGTLLHCDFPSAPEHFYTQNFDSFLENDHH</sequence>
<proteinExistence type="predicted"/>
<comment type="caution">
    <text evidence="1">The sequence shown here is derived from an EMBL/GenBank/DDBJ whole genome shotgun (WGS) entry which is preliminary data.</text>
</comment>
<accession>X6NBQ4</accession>